<comment type="cofactor">
    <cofactor evidence="1">
        <name>FAD</name>
        <dbReference type="ChEBI" id="CHEBI:57692"/>
    </cofactor>
</comment>
<dbReference type="InterPro" id="IPR012132">
    <property type="entry name" value="GMC_OxRdtase"/>
</dbReference>
<dbReference type="PANTHER" id="PTHR11552">
    <property type="entry name" value="GLUCOSE-METHANOL-CHOLINE GMC OXIDOREDUCTASE"/>
    <property type="match status" value="1"/>
</dbReference>
<evidence type="ECO:0000256" key="1">
    <source>
        <dbReference type="ARBA" id="ARBA00001974"/>
    </source>
</evidence>
<evidence type="ECO:0000256" key="3">
    <source>
        <dbReference type="ARBA" id="ARBA00022630"/>
    </source>
</evidence>
<keyword evidence="4" id="KW-0732">Signal</keyword>
<evidence type="ECO:0000313" key="9">
    <source>
        <dbReference type="EMBL" id="ESK92363.1"/>
    </source>
</evidence>
<keyword evidence="5" id="KW-0274">FAD</keyword>
<sequence length="107" mass="11916">MNSLPTFQIITGAHVCRILSEKDAQPSQRFVAKAVEYNKDRKTEKIHVGKEVIVYAGSYQMPQILELSGINDSGILQKFGISAKVSLPNVDRNLRAYHASQFLGLLL</sequence>
<evidence type="ECO:0000259" key="8">
    <source>
        <dbReference type="Pfam" id="PF00732"/>
    </source>
</evidence>
<dbReference type="PANTHER" id="PTHR11552:SF201">
    <property type="entry name" value="GLUCOSE-METHANOL-CHOLINE OXIDOREDUCTASE N-TERMINAL DOMAIN-CONTAINING PROTEIN"/>
    <property type="match status" value="1"/>
</dbReference>
<name>V2WZS6_MONRO</name>
<feature type="domain" description="Glucose-methanol-choline oxidoreductase N-terminal" evidence="8">
    <location>
        <begin position="8"/>
        <end position="94"/>
    </location>
</feature>
<dbReference type="KEGG" id="mrr:Moror_4596"/>
<evidence type="ECO:0000256" key="5">
    <source>
        <dbReference type="ARBA" id="ARBA00022827"/>
    </source>
</evidence>
<comment type="similarity">
    <text evidence="2">Belongs to the GMC oxidoreductase family.</text>
</comment>
<dbReference type="InterPro" id="IPR000172">
    <property type="entry name" value="GMC_OxRdtase_N"/>
</dbReference>
<accession>V2WZS6</accession>
<comment type="caution">
    <text evidence="9">The sequence shown here is derived from an EMBL/GenBank/DDBJ whole genome shotgun (WGS) entry which is preliminary data.</text>
</comment>
<dbReference type="OrthoDB" id="269227at2759"/>
<keyword evidence="10" id="KW-1185">Reference proteome</keyword>
<proteinExistence type="inferred from homology"/>
<evidence type="ECO:0000256" key="7">
    <source>
        <dbReference type="ARBA" id="ARBA00023180"/>
    </source>
</evidence>
<evidence type="ECO:0000256" key="4">
    <source>
        <dbReference type="ARBA" id="ARBA00022729"/>
    </source>
</evidence>
<dbReference type="Proteomes" id="UP000017559">
    <property type="component" value="Unassembled WGS sequence"/>
</dbReference>
<dbReference type="EMBL" id="AWSO01000291">
    <property type="protein sequence ID" value="ESK92363.1"/>
    <property type="molecule type" value="Genomic_DNA"/>
</dbReference>
<evidence type="ECO:0000256" key="6">
    <source>
        <dbReference type="ARBA" id="ARBA00023002"/>
    </source>
</evidence>
<dbReference type="InterPro" id="IPR036188">
    <property type="entry name" value="FAD/NAD-bd_sf"/>
</dbReference>
<dbReference type="Gene3D" id="3.50.50.60">
    <property type="entry name" value="FAD/NAD(P)-binding domain"/>
    <property type="match status" value="1"/>
</dbReference>
<keyword evidence="3" id="KW-0285">Flavoprotein</keyword>
<dbReference type="AlphaFoldDB" id="V2WZS6"/>
<organism evidence="9 10">
    <name type="scientific">Moniliophthora roreri (strain MCA 2997)</name>
    <name type="common">Cocoa frosty pod rot fungus</name>
    <name type="synonym">Crinipellis roreri</name>
    <dbReference type="NCBI Taxonomy" id="1381753"/>
    <lineage>
        <taxon>Eukaryota</taxon>
        <taxon>Fungi</taxon>
        <taxon>Dikarya</taxon>
        <taxon>Basidiomycota</taxon>
        <taxon>Agaricomycotina</taxon>
        <taxon>Agaricomycetes</taxon>
        <taxon>Agaricomycetidae</taxon>
        <taxon>Agaricales</taxon>
        <taxon>Marasmiineae</taxon>
        <taxon>Marasmiaceae</taxon>
        <taxon>Moniliophthora</taxon>
    </lineage>
</organism>
<protein>
    <submittedName>
        <fullName evidence="9">Glucose-methanol-choline oxidoreductase</fullName>
    </submittedName>
</protein>
<reference evidence="9 10" key="1">
    <citation type="journal article" date="2014" name="BMC Genomics">
        <title>Genome and secretome analysis of the hemibiotrophic fungal pathogen, Moniliophthora roreri, which causes frosty pod rot disease of cacao: mechanisms of the biotrophic and necrotrophic phases.</title>
        <authorList>
            <person name="Meinhardt L.W."/>
            <person name="Costa G.G.L."/>
            <person name="Thomazella D.P.T."/>
            <person name="Teixeira P.J.P.L."/>
            <person name="Carazzolle M.F."/>
            <person name="Schuster S.C."/>
            <person name="Carlson J.E."/>
            <person name="Guiltinan M.J."/>
            <person name="Mieczkowski P."/>
            <person name="Farmer A."/>
            <person name="Ramaraj T."/>
            <person name="Crozier J."/>
            <person name="Davis R.E."/>
            <person name="Shao J."/>
            <person name="Melnick R.L."/>
            <person name="Pereira G.A.G."/>
            <person name="Bailey B.A."/>
        </authorList>
    </citation>
    <scope>NUCLEOTIDE SEQUENCE [LARGE SCALE GENOMIC DNA]</scope>
    <source>
        <strain evidence="9 10">MCA 2997</strain>
    </source>
</reference>
<evidence type="ECO:0000256" key="2">
    <source>
        <dbReference type="ARBA" id="ARBA00010790"/>
    </source>
</evidence>
<dbReference type="HOGENOM" id="CLU_2210668_0_0_1"/>
<dbReference type="GO" id="GO:0016614">
    <property type="term" value="F:oxidoreductase activity, acting on CH-OH group of donors"/>
    <property type="evidence" value="ECO:0007669"/>
    <property type="project" value="InterPro"/>
</dbReference>
<keyword evidence="6" id="KW-0560">Oxidoreductase</keyword>
<gene>
    <name evidence="9" type="ORF">Moror_4596</name>
</gene>
<dbReference type="GO" id="GO:0050660">
    <property type="term" value="F:flavin adenine dinucleotide binding"/>
    <property type="evidence" value="ECO:0007669"/>
    <property type="project" value="InterPro"/>
</dbReference>
<evidence type="ECO:0000313" key="10">
    <source>
        <dbReference type="Proteomes" id="UP000017559"/>
    </source>
</evidence>
<dbReference type="SUPFAM" id="SSF51905">
    <property type="entry name" value="FAD/NAD(P)-binding domain"/>
    <property type="match status" value="1"/>
</dbReference>
<dbReference type="Pfam" id="PF00732">
    <property type="entry name" value="GMC_oxred_N"/>
    <property type="match status" value="1"/>
</dbReference>
<keyword evidence="7" id="KW-0325">Glycoprotein</keyword>